<reference evidence="10" key="1">
    <citation type="submission" date="2020-10" db="EMBL/GenBank/DDBJ databases">
        <authorList>
            <person name="Gilroy R."/>
        </authorList>
    </citation>
    <scope>NUCLEOTIDE SEQUENCE</scope>
    <source>
        <strain evidence="10">ChiHecec2B26-709</strain>
    </source>
</reference>
<evidence type="ECO:0000256" key="2">
    <source>
        <dbReference type="ARBA" id="ARBA00004184"/>
    </source>
</evidence>
<dbReference type="InterPro" id="IPR001469">
    <property type="entry name" value="ATP_synth_F1_dsu/esu"/>
</dbReference>
<dbReference type="EMBL" id="DVLC01000129">
    <property type="protein sequence ID" value="HIT47624.1"/>
    <property type="molecule type" value="Genomic_DNA"/>
</dbReference>
<evidence type="ECO:0000313" key="10">
    <source>
        <dbReference type="EMBL" id="HIT47624.1"/>
    </source>
</evidence>
<dbReference type="GO" id="GO:0045259">
    <property type="term" value="C:proton-transporting ATP synthase complex"/>
    <property type="evidence" value="ECO:0007669"/>
    <property type="project" value="UniProtKB-KW"/>
</dbReference>
<comment type="function">
    <text evidence="1">Produces ATP from ADP in the presence of a proton gradient across the membrane.</text>
</comment>
<accession>A0A9D1GPQ3</accession>
<keyword evidence="7" id="KW-0139">CF(1)</keyword>
<dbReference type="PANTHER" id="PTHR13822">
    <property type="entry name" value="ATP SYNTHASE DELTA/EPSILON CHAIN"/>
    <property type="match status" value="1"/>
</dbReference>
<protein>
    <submittedName>
        <fullName evidence="10">F0F1 ATP synthase subunit epsilon</fullName>
    </submittedName>
</protein>
<evidence type="ECO:0000256" key="5">
    <source>
        <dbReference type="ARBA" id="ARBA00023065"/>
    </source>
</evidence>
<feature type="domain" description="ATP synthase F1 complex delta/epsilon subunit N-terminal" evidence="9">
    <location>
        <begin position="6"/>
        <end position="83"/>
    </location>
</feature>
<keyword evidence="4" id="KW-0813">Transport</keyword>
<dbReference type="SUPFAM" id="SSF51344">
    <property type="entry name" value="Epsilon subunit of F1F0-ATP synthase N-terminal domain"/>
    <property type="match status" value="1"/>
</dbReference>
<evidence type="ECO:0000259" key="9">
    <source>
        <dbReference type="Pfam" id="PF02823"/>
    </source>
</evidence>
<evidence type="ECO:0000256" key="1">
    <source>
        <dbReference type="ARBA" id="ARBA00003543"/>
    </source>
</evidence>
<evidence type="ECO:0000256" key="3">
    <source>
        <dbReference type="ARBA" id="ARBA00005712"/>
    </source>
</evidence>
<comment type="caution">
    <text evidence="10">The sequence shown here is derived from an EMBL/GenBank/DDBJ whole genome shotgun (WGS) entry which is preliminary data.</text>
</comment>
<comment type="subcellular location">
    <subcellularLocation>
        <location evidence="2">Endomembrane system</location>
        <topology evidence="2">Peripheral membrane protein</topology>
    </subcellularLocation>
</comment>
<dbReference type="InterPro" id="IPR020546">
    <property type="entry name" value="ATP_synth_F1_dsu/esu_N"/>
</dbReference>
<dbReference type="Gene3D" id="2.60.15.10">
    <property type="entry name" value="F0F1 ATP synthase delta/epsilon subunit, N-terminal"/>
    <property type="match status" value="1"/>
</dbReference>
<keyword evidence="5" id="KW-0406">Ion transport</keyword>
<dbReference type="InterPro" id="IPR036771">
    <property type="entry name" value="ATPsynth_dsu/esu_N"/>
</dbReference>
<dbReference type="Proteomes" id="UP000886881">
    <property type="component" value="Unassembled WGS sequence"/>
</dbReference>
<sequence length="84" mass="8937">MADKQLSVRIVSLQKTLFDGPAQSVYLPGTVGPFEVLPGHAAIISSLEPGTIEVRDSGGAPQRFTIRFGVVKVRNNEVTICAAN</sequence>
<evidence type="ECO:0000256" key="4">
    <source>
        <dbReference type="ARBA" id="ARBA00022448"/>
    </source>
</evidence>
<dbReference type="GO" id="GO:0046933">
    <property type="term" value="F:proton-transporting ATP synthase activity, rotational mechanism"/>
    <property type="evidence" value="ECO:0007669"/>
    <property type="project" value="InterPro"/>
</dbReference>
<dbReference type="PANTHER" id="PTHR13822:SF10">
    <property type="entry name" value="ATP SYNTHASE EPSILON CHAIN, CHLOROPLASTIC"/>
    <property type="match status" value="1"/>
</dbReference>
<evidence type="ECO:0000256" key="7">
    <source>
        <dbReference type="ARBA" id="ARBA00023196"/>
    </source>
</evidence>
<evidence type="ECO:0000256" key="6">
    <source>
        <dbReference type="ARBA" id="ARBA00023136"/>
    </source>
</evidence>
<evidence type="ECO:0000313" key="11">
    <source>
        <dbReference type="Proteomes" id="UP000886881"/>
    </source>
</evidence>
<organism evidence="10 11">
    <name type="scientific">Candidatus Cryptobacteroides merdipullorum</name>
    <dbReference type="NCBI Taxonomy" id="2840771"/>
    <lineage>
        <taxon>Bacteria</taxon>
        <taxon>Pseudomonadati</taxon>
        <taxon>Bacteroidota</taxon>
        <taxon>Bacteroidia</taxon>
        <taxon>Bacteroidales</taxon>
        <taxon>Candidatus Cryptobacteroides</taxon>
    </lineage>
</organism>
<dbReference type="AlphaFoldDB" id="A0A9D1GPQ3"/>
<gene>
    <name evidence="10" type="ORF">IAC35_07195</name>
</gene>
<keyword evidence="8" id="KW-0066">ATP synthesis</keyword>
<dbReference type="CDD" id="cd12152">
    <property type="entry name" value="F1-ATPase_delta"/>
    <property type="match status" value="1"/>
</dbReference>
<name>A0A9D1GPQ3_9BACT</name>
<proteinExistence type="inferred from homology"/>
<reference evidence="10" key="2">
    <citation type="journal article" date="2021" name="PeerJ">
        <title>Extensive microbial diversity within the chicken gut microbiome revealed by metagenomics and culture.</title>
        <authorList>
            <person name="Gilroy R."/>
            <person name="Ravi A."/>
            <person name="Getino M."/>
            <person name="Pursley I."/>
            <person name="Horton D.L."/>
            <person name="Alikhan N.F."/>
            <person name="Baker D."/>
            <person name="Gharbi K."/>
            <person name="Hall N."/>
            <person name="Watson M."/>
            <person name="Adriaenssens E.M."/>
            <person name="Foster-Nyarko E."/>
            <person name="Jarju S."/>
            <person name="Secka A."/>
            <person name="Antonio M."/>
            <person name="Oren A."/>
            <person name="Chaudhuri R.R."/>
            <person name="La Ragione R."/>
            <person name="Hildebrand F."/>
            <person name="Pallen M.J."/>
        </authorList>
    </citation>
    <scope>NUCLEOTIDE SEQUENCE</scope>
    <source>
        <strain evidence="10">ChiHecec2B26-709</strain>
    </source>
</reference>
<dbReference type="GO" id="GO:0012505">
    <property type="term" value="C:endomembrane system"/>
    <property type="evidence" value="ECO:0007669"/>
    <property type="project" value="UniProtKB-SubCell"/>
</dbReference>
<dbReference type="Pfam" id="PF02823">
    <property type="entry name" value="ATP-synt_DE_N"/>
    <property type="match status" value="1"/>
</dbReference>
<keyword evidence="6" id="KW-0472">Membrane</keyword>
<comment type="similarity">
    <text evidence="3">Belongs to the ATPase epsilon chain family.</text>
</comment>
<evidence type="ECO:0000256" key="8">
    <source>
        <dbReference type="ARBA" id="ARBA00023310"/>
    </source>
</evidence>